<dbReference type="GO" id="GO:0002161">
    <property type="term" value="F:aminoacyl-tRNA deacylase activity"/>
    <property type="evidence" value="ECO:0007669"/>
    <property type="project" value="InterPro"/>
</dbReference>
<evidence type="ECO:0000259" key="3">
    <source>
        <dbReference type="Pfam" id="PF04073"/>
    </source>
</evidence>
<evidence type="ECO:0000313" key="4">
    <source>
        <dbReference type="EMBL" id="EEJ40054.1"/>
    </source>
</evidence>
<dbReference type="InterPro" id="IPR036754">
    <property type="entry name" value="YbaK/aa-tRNA-synt-asso_dom_sf"/>
</dbReference>
<keyword evidence="4" id="KW-0436">Ligase</keyword>
<dbReference type="InterPro" id="IPR040285">
    <property type="entry name" value="ProX/PRXD1"/>
</dbReference>
<dbReference type="CDD" id="cd04335">
    <property type="entry name" value="PrdX_deacylase"/>
    <property type="match status" value="1"/>
</dbReference>
<evidence type="ECO:0000313" key="5">
    <source>
        <dbReference type="Proteomes" id="UP000004483"/>
    </source>
</evidence>
<evidence type="ECO:0000256" key="1">
    <source>
        <dbReference type="ARBA" id="ARBA00010201"/>
    </source>
</evidence>
<dbReference type="PANTHER" id="PTHR31423">
    <property type="entry name" value="YBAK DOMAIN-CONTAINING PROTEIN"/>
    <property type="match status" value="1"/>
</dbReference>
<reference evidence="4 5" key="1">
    <citation type="submission" date="2009-01" db="EMBL/GenBank/DDBJ databases">
        <authorList>
            <person name="Qin X."/>
            <person name="Bachman B."/>
            <person name="Battles P."/>
            <person name="Bell A."/>
            <person name="Bess C."/>
            <person name="Bickham C."/>
            <person name="Chaboub L."/>
            <person name="Chen D."/>
            <person name="Coyle M."/>
            <person name="Deiros D.R."/>
            <person name="Dinh H."/>
            <person name="Forbes L."/>
            <person name="Fowler G."/>
            <person name="Francisco L."/>
            <person name="Fu Q."/>
            <person name="Gubbala S."/>
            <person name="Hale W."/>
            <person name="Han Y."/>
            <person name="Hemphill L."/>
            <person name="Highlander S.K."/>
            <person name="Hirani K."/>
            <person name="Hogues M."/>
            <person name="Jackson L."/>
            <person name="Jakkamsetti A."/>
            <person name="Javaid M."/>
            <person name="Jiang H."/>
            <person name="Korchina V."/>
            <person name="Kovar C."/>
            <person name="Lara F."/>
            <person name="Lee S."/>
            <person name="Mata R."/>
            <person name="Mathew T."/>
            <person name="Moen C."/>
            <person name="Morales K."/>
            <person name="Munidasa M."/>
            <person name="Nazareth L."/>
            <person name="Ngo R."/>
            <person name="Nguyen L."/>
            <person name="Okwuonu G."/>
            <person name="Ongeri F."/>
            <person name="Patil S."/>
            <person name="Petrosino J."/>
            <person name="Pham C."/>
            <person name="Pham P."/>
            <person name="Pu L.-L."/>
            <person name="Puazo M."/>
            <person name="Raj R."/>
            <person name="Reid J."/>
            <person name="Rouhana J."/>
            <person name="Saada N."/>
            <person name="Shang Y."/>
            <person name="Simmons D."/>
            <person name="Thornton R."/>
            <person name="Warren J."/>
            <person name="Weissenberger G."/>
            <person name="Zhang J."/>
            <person name="Zhang L."/>
            <person name="Zhou C."/>
            <person name="Zhu D."/>
            <person name="Muzny D."/>
            <person name="Worley K."/>
            <person name="Gibbs R."/>
        </authorList>
    </citation>
    <scope>NUCLEOTIDE SEQUENCE [LARGE SCALE GENOMIC DNA]</scope>
    <source>
        <strain evidence="4 5">ATCC 49540</strain>
    </source>
</reference>
<sequence>MALFISAFNKENNMTPQQIYQLLNDNKIEYQVVHHPAVFTTDEADQYVQNYSFARTKNLFLHTHNRKNYFLYILPEDKRFDEKSFRQAVGSSRLSFASSDEMSQILNVTPGMVSPFNLFNDRQHQVSLIITQEVLKMNELIGVHPNTNTQTVILKTTDLLALLKKIGTTIQIVDL</sequence>
<evidence type="ECO:0000256" key="2">
    <source>
        <dbReference type="ARBA" id="ARBA00022917"/>
    </source>
</evidence>
<name>C2EVH9_9LACO</name>
<keyword evidence="2" id="KW-0648">Protein biosynthesis</keyword>
<dbReference type="PANTHER" id="PTHR31423:SF3">
    <property type="entry name" value="PROLYL-TRNA SYNTHETASE ASSOCIATED DOMAIN-CONTAINING PROTEIN 1-RELATED"/>
    <property type="match status" value="1"/>
</dbReference>
<dbReference type="eggNOG" id="COG3760">
    <property type="taxonomic scope" value="Bacteria"/>
</dbReference>
<dbReference type="PATRIC" id="fig|1423814.6.peg.1386"/>
<dbReference type="GO" id="GO:0016874">
    <property type="term" value="F:ligase activity"/>
    <property type="evidence" value="ECO:0007669"/>
    <property type="project" value="UniProtKB-KW"/>
</dbReference>
<dbReference type="Proteomes" id="UP000004483">
    <property type="component" value="Unassembled WGS sequence"/>
</dbReference>
<gene>
    <name evidence="4" type="ORF">HMPREF0549_1465</name>
</gene>
<dbReference type="EMBL" id="ACGV01000155">
    <property type="protein sequence ID" value="EEJ40054.1"/>
    <property type="molecule type" value="Genomic_DNA"/>
</dbReference>
<dbReference type="HOGENOM" id="CLU_104635_0_0_9"/>
<accession>C2EVH9</accession>
<comment type="similarity">
    <text evidence="1">Belongs to the PRORSD1 family.</text>
</comment>
<dbReference type="AlphaFoldDB" id="C2EVH9"/>
<organism evidence="4 5">
    <name type="scientific">Limosilactobacillus vaginalis DSM 5837 = ATCC 49540</name>
    <dbReference type="NCBI Taxonomy" id="1423814"/>
    <lineage>
        <taxon>Bacteria</taxon>
        <taxon>Bacillati</taxon>
        <taxon>Bacillota</taxon>
        <taxon>Bacilli</taxon>
        <taxon>Lactobacillales</taxon>
        <taxon>Lactobacillaceae</taxon>
        <taxon>Limosilactobacillus</taxon>
    </lineage>
</organism>
<feature type="domain" description="YbaK/aminoacyl-tRNA synthetase-associated" evidence="3">
    <location>
        <begin position="35"/>
        <end position="161"/>
    </location>
</feature>
<dbReference type="STRING" id="1423814.HMPREF0549_1465"/>
<dbReference type="SUPFAM" id="SSF55826">
    <property type="entry name" value="YbaK/ProRS associated domain"/>
    <property type="match status" value="1"/>
</dbReference>
<protein>
    <submittedName>
        <fullName evidence="4">YbaK/proline--tRNA ligase associated domain protein</fullName>
    </submittedName>
</protein>
<dbReference type="InterPro" id="IPR007214">
    <property type="entry name" value="YbaK/aa-tRNA-synth-assoc-dom"/>
</dbReference>
<dbReference type="GO" id="GO:0006412">
    <property type="term" value="P:translation"/>
    <property type="evidence" value="ECO:0007669"/>
    <property type="project" value="UniProtKB-KW"/>
</dbReference>
<comment type="caution">
    <text evidence="4">The sequence shown here is derived from an EMBL/GenBank/DDBJ whole genome shotgun (WGS) entry which is preliminary data.</text>
</comment>
<dbReference type="Gene3D" id="3.90.960.10">
    <property type="entry name" value="YbaK/aminoacyl-tRNA synthetase-associated domain"/>
    <property type="match status" value="1"/>
</dbReference>
<proteinExistence type="inferred from homology"/>
<dbReference type="Pfam" id="PF04073">
    <property type="entry name" value="tRNA_edit"/>
    <property type="match status" value="1"/>
</dbReference>